<reference evidence="1 2" key="1">
    <citation type="submission" date="2021-06" db="EMBL/GenBank/DDBJ databases">
        <authorList>
            <person name="Kallberg Y."/>
            <person name="Tangrot J."/>
            <person name="Rosling A."/>
        </authorList>
    </citation>
    <scope>NUCLEOTIDE SEQUENCE [LARGE SCALE GENOMIC DNA]</scope>
    <source>
        <strain evidence="1 2">120-4 pot B 10/14</strain>
    </source>
</reference>
<evidence type="ECO:0000313" key="2">
    <source>
        <dbReference type="Proteomes" id="UP000789901"/>
    </source>
</evidence>
<comment type="caution">
    <text evidence="1">The sequence shown here is derived from an EMBL/GenBank/DDBJ whole genome shotgun (WGS) entry which is preliminary data.</text>
</comment>
<accession>A0ABN7V6K8</accession>
<gene>
    <name evidence="1" type="ORF">GMARGA_LOCUS14682</name>
</gene>
<dbReference type="Proteomes" id="UP000789901">
    <property type="component" value="Unassembled WGS sequence"/>
</dbReference>
<protein>
    <submittedName>
        <fullName evidence="1">20328_t:CDS:1</fullName>
    </submittedName>
</protein>
<proteinExistence type="predicted"/>
<keyword evidence="2" id="KW-1185">Reference proteome</keyword>
<evidence type="ECO:0000313" key="1">
    <source>
        <dbReference type="EMBL" id="CAG8734121.1"/>
    </source>
</evidence>
<name>A0ABN7V6K8_GIGMA</name>
<sequence>MEAKTKKQAEKVKSSAKKYLKKTVTKVVPQQSIAQKLKALKVGSPLSRYSIVFLPEKRKCDPIRKALSNDWEDLGQTWLNFEKNAQIDDCHDINIKTLLKKYNDEISENENNLIIIMNTICESILNVNTNFTNFDLDVHWDMQWIQNMYKIFGEVENENRREQKKNSATTEEKQNGPQWHEISNCFWRSCGDAFINDDKKMKNDLEKVLKAMQLGLFELQSVLAETNIGRKKCSVYAMHCHDGAYLVDKIESFTLPDETSDLNTIPHIMKRILCLKKRIINQVELLTNYLTLDTPRKEPRKIIQNVDVSFTSS</sequence>
<dbReference type="EMBL" id="CAJVQB010009830">
    <property type="protein sequence ID" value="CAG8734121.1"/>
    <property type="molecule type" value="Genomic_DNA"/>
</dbReference>
<organism evidence="1 2">
    <name type="scientific">Gigaspora margarita</name>
    <dbReference type="NCBI Taxonomy" id="4874"/>
    <lineage>
        <taxon>Eukaryota</taxon>
        <taxon>Fungi</taxon>
        <taxon>Fungi incertae sedis</taxon>
        <taxon>Mucoromycota</taxon>
        <taxon>Glomeromycotina</taxon>
        <taxon>Glomeromycetes</taxon>
        <taxon>Diversisporales</taxon>
        <taxon>Gigasporaceae</taxon>
        <taxon>Gigaspora</taxon>
    </lineage>
</organism>